<evidence type="ECO:0000256" key="1">
    <source>
        <dbReference type="ARBA" id="ARBA00022603"/>
    </source>
</evidence>
<keyword evidence="2 3" id="KW-0808">Transferase</keyword>
<gene>
    <name evidence="3" type="ORF">SAMN02745108_00321</name>
</gene>
<sequence length="284" mass="32584">MQNDIWFKAIGHCKTEEYDLATFFLMEAGVGALEELETSNAERTDFCFYSESQEFRDGIIARFPQYHFEAENEKAKDWDRWWRDRATPVHVSEKIWVRPPWVEFTPPEKNAVLLVLEAKSAFGTGDHATTALISGMMEFLDFQNKIVLDIGTGTGILSMIADKLGARKVIGTEIDPLALPCIVENFKQNQCGNSRAVFGFLSAFSDSASFDIIVCNMIRTEFWPMRKDVERMLSKGGHFLLTGQLTAEKDYILHWFQECGFQVVRENTRDEWWCVDAVYTGKVR</sequence>
<dbReference type="InterPro" id="IPR029063">
    <property type="entry name" value="SAM-dependent_MTases_sf"/>
</dbReference>
<reference evidence="3 4" key="1">
    <citation type="submission" date="2017-02" db="EMBL/GenBank/DDBJ databases">
        <authorList>
            <person name="Peterson S.W."/>
        </authorList>
    </citation>
    <scope>NUCLEOTIDE SEQUENCE [LARGE SCALE GENOMIC DNA]</scope>
    <source>
        <strain evidence="3 4">ATCC 43854</strain>
    </source>
</reference>
<dbReference type="SUPFAM" id="SSF53335">
    <property type="entry name" value="S-adenosyl-L-methionine-dependent methyltransferases"/>
    <property type="match status" value="1"/>
</dbReference>
<dbReference type="Gene3D" id="3.40.50.150">
    <property type="entry name" value="Vaccinia Virus protein VP39"/>
    <property type="match status" value="1"/>
</dbReference>
<dbReference type="InterPro" id="IPR050078">
    <property type="entry name" value="Ribosomal_L11_MeTrfase_PrmA"/>
</dbReference>
<evidence type="ECO:0000313" key="3">
    <source>
        <dbReference type="EMBL" id="SJZ37780.1"/>
    </source>
</evidence>
<dbReference type="STRING" id="28122.SAMN02745108_00321"/>
<dbReference type="PANTHER" id="PTHR43648">
    <property type="entry name" value="ELECTRON TRANSFER FLAVOPROTEIN BETA SUBUNIT LYSINE METHYLTRANSFERASE"/>
    <property type="match status" value="1"/>
</dbReference>
<dbReference type="PANTHER" id="PTHR43648:SF1">
    <property type="entry name" value="ELECTRON TRANSFER FLAVOPROTEIN BETA SUBUNIT LYSINE METHYLTRANSFERASE"/>
    <property type="match status" value="1"/>
</dbReference>
<organism evidence="3 4">
    <name type="scientific">Fibrobacter intestinalis</name>
    <dbReference type="NCBI Taxonomy" id="28122"/>
    <lineage>
        <taxon>Bacteria</taxon>
        <taxon>Pseudomonadati</taxon>
        <taxon>Fibrobacterota</taxon>
        <taxon>Fibrobacteria</taxon>
        <taxon>Fibrobacterales</taxon>
        <taxon>Fibrobacteraceae</taxon>
        <taxon>Fibrobacter</taxon>
    </lineage>
</organism>
<accession>A0A1T4K5Q7</accession>
<keyword evidence="3" id="KW-0689">Ribosomal protein</keyword>
<evidence type="ECO:0000313" key="4">
    <source>
        <dbReference type="Proteomes" id="UP000190449"/>
    </source>
</evidence>
<dbReference type="GO" id="GO:0008276">
    <property type="term" value="F:protein methyltransferase activity"/>
    <property type="evidence" value="ECO:0007669"/>
    <property type="project" value="TreeGrafter"/>
</dbReference>
<dbReference type="EMBL" id="FUWU01000003">
    <property type="protein sequence ID" value="SJZ37780.1"/>
    <property type="molecule type" value="Genomic_DNA"/>
</dbReference>
<evidence type="ECO:0000256" key="2">
    <source>
        <dbReference type="ARBA" id="ARBA00022679"/>
    </source>
</evidence>
<name>A0A1T4K5Q7_9BACT</name>
<dbReference type="GO" id="GO:0032259">
    <property type="term" value="P:methylation"/>
    <property type="evidence" value="ECO:0007669"/>
    <property type="project" value="UniProtKB-KW"/>
</dbReference>
<keyword evidence="3" id="KW-0687">Ribonucleoprotein</keyword>
<dbReference type="Proteomes" id="UP000190449">
    <property type="component" value="Unassembled WGS sequence"/>
</dbReference>
<proteinExistence type="predicted"/>
<dbReference type="RefSeq" id="WP_078775504.1">
    <property type="nucleotide sequence ID" value="NZ_FUWU01000003.1"/>
</dbReference>
<protein>
    <submittedName>
        <fullName evidence="3">Ribosomal protein L11 methyltransferase</fullName>
    </submittedName>
</protein>
<dbReference type="AlphaFoldDB" id="A0A1T4K5Q7"/>
<dbReference type="CDD" id="cd02440">
    <property type="entry name" value="AdoMet_MTases"/>
    <property type="match status" value="1"/>
</dbReference>
<dbReference type="GO" id="GO:0005840">
    <property type="term" value="C:ribosome"/>
    <property type="evidence" value="ECO:0007669"/>
    <property type="project" value="UniProtKB-KW"/>
</dbReference>
<keyword evidence="1 3" id="KW-0489">Methyltransferase</keyword>
<dbReference type="Pfam" id="PF06325">
    <property type="entry name" value="PrmA"/>
    <property type="match status" value="1"/>
</dbReference>